<sequence>MKRLITTLNLIALCCCAVPITQAQTVALSSADGSTRNGPSPGRVTPDGIAPEKAAPGSHANPRQAVTLESRLRELEKQFNVSFLYNSGYVNGKTVKESGKLGARQTGSLENSLRKILEPNNLAFKKLRDNFYVIYIKDETTEKESERSDAEQKTSSQQQPTGQLQSTQPVSTLASLLKGVSERKVTQVALTVSGVVADAVSGEPLPGASVIVKGSGTGTTANGEGRYELPNVPENATLVFSFIGYLSAETLVENRSVVDMKLSTDSKSLSEVVVVGYGTVNKKDVTGSVASIGGDEIRNMPVRSAADALQGKAAGVMVTQSSGSPGSAGVVRIRGIGSINNSNEPLYIVDGLPQTGIGWLNPNDIETMDIHKDASAAAIYGSRASNGLVIITTKKGSKSESMSVSFDSYYGLQSPWKRSHMLNAEEFIDYKNRAAEAVGVTPPISPDMKAQALNFVRTNTGPDGTDWWKQIIHENAPVQSYNITVSGGSKKVDFASALGYVDQKGIVRGSDYRRISWRNNVNADINDRVRLGSNIAVVYESRRNIDENNPYSGTIFSAMTADPITPVYRDNLRDIPSFYQTIMQGYDASNPFSRYAGVLYSNKPNPVGQIERMRQSIWEGISLKGGANLEVKIFEPLKFRSNFGLDVHRGLSKGFTPQYYLNGYDYATYNTVSNYSYWSNYFLWENTLAFDQVWGQHRLNVLAGTSAELTKGLEYGASKQGIVNNEEDMRIINSATINPGASGYTYSNALNSYFGRVSYSFGGKYVLTANVRRDGTSRFAKDYRWGTFPSVSAAWNFTNEAFFKDSGLKWLSEGKLRASYGQIGNQNVANGAYLSTYANNNRYLFGDNKTWYMGAGRNSIGNPILQWETSNQTDIGVDLAFLNNKLTLTADYFKKAVDNMLLIVPLPTTLGYPNFPWSNAGKMVNKGWDFAIGYDDEVAGFQYGIKTTLSTFTNKVTTLGGGEPIYSTAHLGETITKTEEGMPVGYYFGWQTDGIFQTADEVNASAQKGLSTPGDIRFKNINGDQLINADDRTKIGNPWPDFIYGLTVNAAYKGFDISAFVQGSQGNDVMNILRYDTEAGTGWYNAPKGFLERAWNGPGSTNEYYKISQNAGLNTNVSQYFVEDGSYLRMKNLQLGYSLPTGLLQKAKIKQVRFYVGAQNMFTITKYSGLDPEMGSTDPKLTGIDQGYFPQARTWMFGINAKF</sequence>
<dbReference type="NCBIfam" id="TIGR04057">
    <property type="entry name" value="SusC_RagA_signa"/>
    <property type="match status" value="1"/>
</dbReference>
<dbReference type="OrthoDB" id="9768177at2"/>
<dbReference type="RefSeq" id="WP_090154138.1">
    <property type="nucleotide sequence ID" value="NZ_FNAN01000012.1"/>
</dbReference>
<keyword evidence="4 8" id="KW-0812">Transmembrane</keyword>
<feature type="compositionally biased region" description="Basic and acidic residues" evidence="10">
    <location>
        <begin position="142"/>
        <end position="152"/>
    </location>
</feature>
<dbReference type="InterPro" id="IPR037066">
    <property type="entry name" value="Plug_dom_sf"/>
</dbReference>
<dbReference type="NCBIfam" id="TIGR04056">
    <property type="entry name" value="OMP_RagA_SusC"/>
    <property type="match status" value="1"/>
</dbReference>
<evidence type="ECO:0000256" key="8">
    <source>
        <dbReference type="PROSITE-ProRule" id="PRU01360"/>
    </source>
</evidence>
<dbReference type="SUPFAM" id="SSF56935">
    <property type="entry name" value="Porins"/>
    <property type="match status" value="1"/>
</dbReference>
<feature type="chain" id="PRO_5011534767" evidence="11">
    <location>
        <begin position="24"/>
        <end position="1203"/>
    </location>
</feature>
<feature type="signal peptide" evidence="11">
    <location>
        <begin position="1"/>
        <end position="23"/>
    </location>
</feature>
<evidence type="ECO:0000256" key="7">
    <source>
        <dbReference type="ARBA" id="ARBA00023237"/>
    </source>
</evidence>
<dbReference type="InterPro" id="IPR000531">
    <property type="entry name" value="Beta-barrel_TonB"/>
</dbReference>
<feature type="region of interest" description="Disordered" evidence="10">
    <location>
        <begin position="142"/>
        <end position="169"/>
    </location>
</feature>
<keyword evidence="11" id="KW-0732">Signal</keyword>
<dbReference type="InterPro" id="IPR023997">
    <property type="entry name" value="TonB-dep_OMP_SusC/RagA_CS"/>
</dbReference>
<evidence type="ECO:0000256" key="2">
    <source>
        <dbReference type="ARBA" id="ARBA00022448"/>
    </source>
</evidence>
<keyword evidence="15" id="KW-1185">Reference proteome</keyword>
<dbReference type="Pfam" id="PF00593">
    <property type="entry name" value="TonB_dep_Rec_b-barrel"/>
    <property type="match status" value="1"/>
</dbReference>
<evidence type="ECO:0000256" key="10">
    <source>
        <dbReference type="SAM" id="MobiDB-lite"/>
    </source>
</evidence>
<evidence type="ECO:0000256" key="4">
    <source>
        <dbReference type="ARBA" id="ARBA00022692"/>
    </source>
</evidence>
<dbReference type="Gene3D" id="2.60.40.1120">
    <property type="entry name" value="Carboxypeptidase-like, regulatory domain"/>
    <property type="match status" value="1"/>
</dbReference>
<name>A0A1G7NUC0_9BACT</name>
<dbReference type="EMBL" id="FNAN01000012">
    <property type="protein sequence ID" value="SDF77655.1"/>
    <property type="molecule type" value="Genomic_DNA"/>
</dbReference>
<keyword evidence="6 8" id="KW-0472">Membrane</keyword>
<dbReference type="AlphaFoldDB" id="A0A1G7NUC0"/>
<evidence type="ECO:0000259" key="13">
    <source>
        <dbReference type="Pfam" id="PF07715"/>
    </source>
</evidence>
<dbReference type="Pfam" id="PF07715">
    <property type="entry name" value="Plug"/>
    <property type="match status" value="1"/>
</dbReference>
<dbReference type="GO" id="GO:0009279">
    <property type="term" value="C:cell outer membrane"/>
    <property type="evidence" value="ECO:0007669"/>
    <property type="project" value="UniProtKB-SubCell"/>
</dbReference>
<dbReference type="InterPro" id="IPR012910">
    <property type="entry name" value="Plug_dom"/>
</dbReference>
<dbReference type="PROSITE" id="PS52016">
    <property type="entry name" value="TONB_DEPENDENT_REC_3"/>
    <property type="match status" value="1"/>
</dbReference>
<keyword evidence="5 9" id="KW-0798">TonB box</keyword>
<dbReference type="InterPro" id="IPR008969">
    <property type="entry name" value="CarboxyPept-like_regulatory"/>
</dbReference>
<dbReference type="InterPro" id="IPR039426">
    <property type="entry name" value="TonB-dep_rcpt-like"/>
</dbReference>
<comment type="similarity">
    <text evidence="8 9">Belongs to the TonB-dependent receptor family.</text>
</comment>
<evidence type="ECO:0000256" key="3">
    <source>
        <dbReference type="ARBA" id="ARBA00022452"/>
    </source>
</evidence>
<evidence type="ECO:0000256" key="9">
    <source>
        <dbReference type="RuleBase" id="RU003357"/>
    </source>
</evidence>
<evidence type="ECO:0000256" key="5">
    <source>
        <dbReference type="ARBA" id="ARBA00023077"/>
    </source>
</evidence>
<organism evidence="14 15">
    <name type="scientific">Dyadobacter soli</name>
    <dbReference type="NCBI Taxonomy" id="659014"/>
    <lineage>
        <taxon>Bacteria</taxon>
        <taxon>Pseudomonadati</taxon>
        <taxon>Bacteroidota</taxon>
        <taxon>Cytophagia</taxon>
        <taxon>Cytophagales</taxon>
        <taxon>Spirosomataceae</taxon>
        <taxon>Dyadobacter</taxon>
    </lineage>
</organism>
<dbReference type="InterPro" id="IPR036942">
    <property type="entry name" value="Beta-barrel_TonB_sf"/>
</dbReference>
<evidence type="ECO:0000313" key="14">
    <source>
        <dbReference type="EMBL" id="SDF77655.1"/>
    </source>
</evidence>
<feature type="domain" description="TonB-dependent receptor plug" evidence="13">
    <location>
        <begin position="282"/>
        <end position="387"/>
    </location>
</feature>
<dbReference type="Gene3D" id="2.170.130.10">
    <property type="entry name" value="TonB-dependent receptor, plug domain"/>
    <property type="match status" value="1"/>
</dbReference>
<keyword evidence="7 8" id="KW-0998">Cell outer membrane</keyword>
<feature type="region of interest" description="Disordered" evidence="10">
    <location>
        <begin position="30"/>
        <end position="62"/>
    </location>
</feature>
<dbReference type="STRING" id="659014.SAMN04487996_112166"/>
<evidence type="ECO:0000256" key="11">
    <source>
        <dbReference type="SAM" id="SignalP"/>
    </source>
</evidence>
<dbReference type="SUPFAM" id="SSF49464">
    <property type="entry name" value="Carboxypeptidase regulatory domain-like"/>
    <property type="match status" value="1"/>
</dbReference>
<reference evidence="15" key="1">
    <citation type="submission" date="2016-10" db="EMBL/GenBank/DDBJ databases">
        <authorList>
            <person name="Varghese N."/>
            <person name="Submissions S."/>
        </authorList>
    </citation>
    <scope>NUCLEOTIDE SEQUENCE [LARGE SCALE GENOMIC DNA]</scope>
    <source>
        <strain evidence="15">DSM 25329</strain>
    </source>
</reference>
<dbReference type="Proteomes" id="UP000198748">
    <property type="component" value="Unassembled WGS sequence"/>
</dbReference>
<evidence type="ECO:0000259" key="12">
    <source>
        <dbReference type="Pfam" id="PF00593"/>
    </source>
</evidence>
<accession>A0A1G7NUC0</accession>
<gene>
    <name evidence="14" type="ORF">SAMN04487996_112166</name>
</gene>
<feature type="domain" description="TonB-dependent receptor-like beta-barrel" evidence="12">
    <location>
        <begin position="575"/>
        <end position="1160"/>
    </location>
</feature>
<dbReference type="FunFam" id="2.170.130.10:FF:000008">
    <property type="entry name" value="SusC/RagA family TonB-linked outer membrane protein"/>
    <property type="match status" value="1"/>
</dbReference>
<feature type="compositionally biased region" description="Low complexity" evidence="10">
    <location>
        <begin position="154"/>
        <end position="168"/>
    </location>
</feature>
<proteinExistence type="inferred from homology"/>
<evidence type="ECO:0000256" key="6">
    <source>
        <dbReference type="ARBA" id="ARBA00023136"/>
    </source>
</evidence>
<comment type="subcellular location">
    <subcellularLocation>
        <location evidence="1 8">Cell outer membrane</location>
        <topology evidence="1 8">Multi-pass membrane protein</topology>
    </subcellularLocation>
</comment>
<protein>
    <submittedName>
        <fullName evidence="14">TonB-linked outer membrane protein, SusC/RagA family</fullName>
    </submittedName>
</protein>
<dbReference type="Pfam" id="PF13715">
    <property type="entry name" value="CarbopepD_reg_2"/>
    <property type="match status" value="1"/>
</dbReference>
<dbReference type="InterPro" id="IPR023996">
    <property type="entry name" value="TonB-dep_OMP_SusC/RagA"/>
</dbReference>
<evidence type="ECO:0000313" key="15">
    <source>
        <dbReference type="Proteomes" id="UP000198748"/>
    </source>
</evidence>
<dbReference type="Gene3D" id="2.40.170.20">
    <property type="entry name" value="TonB-dependent receptor, beta-barrel domain"/>
    <property type="match status" value="1"/>
</dbReference>
<evidence type="ECO:0000256" key="1">
    <source>
        <dbReference type="ARBA" id="ARBA00004571"/>
    </source>
</evidence>
<keyword evidence="2 8" id="KW-0813">Transport</keyword>
<keyword evidence="3 8" id="KW-1134">Transmembrane beta strand</keyword>